<feature type="domain" description="Transposase IS4-like" evidence="1">
    <location>
        <begin position="102"/>
        <end position="340"/>
    </location>
</feature>
<evidence type="ECO:0000313" key="4">
    <source>
        <dbReference type="Proteomes" id="UP001225378"/>
    </source>
</evidence>
<dbReference type="KEGG" id="mech:Q9L42_008855"/>
<dbReference type="GO" id="GO:0006313">
    <property type="term" value="P:DNA transposition"/>
    <property type="evidence" value="ECO:0007669"/>
    <property type="project" value="InterPro"/>
</dbReference>
<dbReference type="RefSeq" id="WP_305908802.1">
    <property type="nucleotide sequence ID" value="NZ_CP157743.1"/>
</dbReference>
<dbReference type="Proteomes" id="UP001225378">
    <property type="component" value="Chromosome"/>
</dbReference>
<organism evidence="3 4">
    <name type="scientific">Methylomarinum roseum</name>
    <dbReference type="NCBI Taxonomy" id="3067653"/>
    <lineage>
        <taxon>Bacteria</taxon>
        <taxon>Pseudomonadati</taxon>
        <taxon>Pseudomonadota</taxon>
        <taxon>Gammaproteobacteria</taxon>
        <taxon>Methylococcales</taxon>
        <taxon>Methylococcaceae</taxon>
        <taxon>Methylomarinum</taxon>
    </lineage>
</organism>
<dbReference type="InterPro" id="IPR032806">
    <property type="entry name" value="YbfD_N"/>
</dbReference>
<dbReference type="GO" id="GO:0003677">
    <property type="term" value="F:DNA binding"/>
    <property type="evidence" value="ECO:0007669"/>
    <property type="project" value="InterPro"/>
</dbReference>
<dbReference type="EMBL" id="CP157743">
    <property type="protein sequence ID" value="XBS22220.1"/>
    <property type="molecule type" value="Genomic_DNA"/>
</dbReference>
<evidence type="ECO:0000313" key="3">
    <source>
        <dbReference type="EMBL" id="XBS22220.1"/>
    </source>
</evidence>
<accession>A0AAU7NZ54</accession>
<dbReference type="PANTHER" id="PTHR30298">
    <property type="entry name" value="H REPEAT-ASSOCIATED PREDICTED TRANSPOSASE"/>
    <property type="match status" value="1"/>
</dbReference>
<dbReference type="GO" id="GO:0004803">
    <property type="term" value="F:transposase activity"/>
    <property type="evidence" value="ECO:0007669"/>
    <property type="project" value="InterPro"/>
</dbReference>
<feature type="domain" description="H repeat-associated protein N-terminal" evidence="2">
    <location>
        <begin position="6"/>
        <end position="93"/>
    </location>
</feature>
<dbReference type="PANTHER" id="PTHR30298:SF0">
    <property type="entry name" value="PROTEIN YBFL-RELATED"/>
    <property type="match status" value="1"/>
</dbReference>
<dbReference type="InterPro" id="IPR047647">
    <property type="entry name" value="ISAs1_transpos"/>
</dbReference>
<sequence length="370" mass="42003">MTTCIIEHFSTLKDHRIERNKLHSLLDIIVLSICAVSSGADGWEAIEEFGKEKEDWLRQYIPLENGIPSHDCIAYTLRKVSPTGFRECFMNWVNAVKEQTNGEVIAIDGKTARGSRDRKAKRHPLHMVSAWACSNRLVLAQEATSEKSNEITAIPKLLELLELKGCIVTLDAMGCQKAITSQIIDQNADYVIGLKGNQGTLHEEVTDFFDTARAADFKAVDYDFMEETDSGHGRIETRRYWISEELSSLSTVAEWAGLRSIGMVERECWQDDKKTLETRFFIGSISQDVKRFAHAVRGHWGVENPLHWRLDVVFGDDASQIRKDNGPAIMTCIRQLCLNLFENEPSSLSMAKKRRKAAWNDDYRAKVLFS</sequence>
<proteinExistence type="predicted"/>
<name>A0AAU7NZ54_9GAMM</name>
<dbReference type="InterPro" id="IPR051698">
    <property type="entry name" value="Transposase_11-like"/>
</dbReference>
<evidence type="ECO:0000259" key="1">
    <source>
        <dbReference type="Pfam" id="PF01609"/>
    </source>
</evidence>
<dbReference type="InterPro" id="IPR002559">
    <property type="entry name" value="Transposase_11"/>
</dbReference>
<protein>
    <submittedName>
        <fullName evidence="3">ISAs1 family transposase</fullName>
    </submittedName>
</protein>
<dbReference type="Pfam" id="PF13808">
    <property type="entry name" value="DDE_Tnp_1_assoc"/>
    <property type="match status" value="1"/>
</dbReference>
<dbReference type="Pfam" id="PF01609">
    <property type="entry name" value="DDE_Tnp_1"/>
    <property type="match status" value="1"/>
</dbReference>
<reference evidence="3 4" key="1">
    <citation type="journal article" date="2024" name="Microbiology">
        <title>Methylomarinum rosea sp. nov., a novel halophilic methanotrophic bacterium from the hypersaline Lake Elton.</title>
        <authorList>
            <person name="Suleimanov R.Z."/>
            <person name="Oshkin I.Y."/>
            <person name="Danilova O.V."/>
            <person name="Suzina N.E."/>
            <person name="Dedysh S.N."/>
        </authorList>
    </citation>
    <scope>NUCLEOTIDE SEQUENCE [LARGE SCALE GENOMIC DNA]</scope>
    <source>
        <strain evidence="3 4">Ch1-1</strain>
    </source>
</reference>
<dbReference type="NCBIfam" id="NF033564">
    <property type="entry name" value="transpos_ISAs1"/>
    <property type="match status" value="1"/>
</dbReference>
<keyword evidence="4" id="KW-1185">Reference proteome</keyword>
<gene>
    <name evidence="3" type="ORF">Q9L42_008855</name>
</gene>
<evidence type="ECO:0000259" key="2">
    <source>
        <dbReference type="Pfam" id="PF13808"/>
    </source>
</evidence>
<dbReference type="AlphaFoldDB" id="A0AAU7NZ54"/>